<organism evidence="2 3">
    <name type="scientific">Midichloria mitochondrii (strain IricVA)</name>
    <dbReference type="NCBI Taxonomy" id="696127"/>
    <lineage>
        <taxon>Bacteria</taxon>
        <taxon>Pseudomonadati</taxon>
        <taxon>Pseudomonadota</taxon>
        <taxon>Alphaproteobacteria</taxon>
        <taxon>Rickettsiales</taxon>
        <taxon>Candidatus Midichloriaceae</taxon>
        <taxon>Candidatus Midichloria</taxon>
    </lineage>
</organism>
<sequence>MGGKSARERLFDAIGCLEKSVNQAIEEKEEAFNRIEELLGINSALKEEIQKLKNANNIMNQELQELSRKGPTHVAIHEAQLDRNSSYDVDLSITQLKNMLLRKS</sequence>
<proteinExistence type="predicted"/>
<dbReference type="Proteomes" id="UP000006639">
    <property type="component" value="Chromosome"/>
</dbReference>
<protein>
    <submittedName>
        <fullName evidence="2">Uncharacterized protein</fullName>
    </submittedName>
</protein>
<dbReference type="KEGG" id="mmn:midi_00394"/>
<evidence type="ECO:0000313" key="2">
    <source>
        <dbReference type="EMBL" id="AEI88704.1"/>
    </source>
</evidence>
<gene>
    <name evidence="2" type="ordered locus">midi_00394</name>
</gene>
<reference evidence="2 3" key="1">
    <citation type="journal article" date="2011" name="Mol. Biol. Evol.">
        <title>Phylogenomic evidence for the presence of a flagellum and cbb3 oxidase in the free-living mitochondrial ancestor.</title>
        <authorList>
            <person name="Sassera D."/>
            <person name="Lo N."/>
            <person name="Epis S."/>
            <person name="D'Auria G."/>
            <person name="Montagna M."/>
            <person name="Comandatore F."/>
            <person name="Horner D."/>
            <person name="Pereto J."/>
            <person name="Luciano A.M."/>
            <person name="Franciosi F."/>
            <person name="Ferri E."/>
            <person name="Crotti E."/>
            <person name="Bazzocchi C."/>
            <person name="Daffonchio D."/>
            <person name="Sacchi L."/>
            <person name="Moya A."/>
            <person name="Latorre A."/>
            <person name="Bandi C."/>
        </authorList>
    </citation>
    <scope>NUCLEOTIDE SEQUENCE [LARGE SCALE GENOMIC DNA]</scope>
    <source>
        <strain evidence="2 3">IricVA</strain>
    </source>
</reference>
<dbReference type="STRING" id="696127.midi_00394"/>
<evidence type="ECO:0000313" key="3">
    <source>
        <dbReference type="Proteomes" id="UP000006639"/>
    </source>
</evidence>
<evidence type="ECO:0000256" key="1">
    <source>
        <dbReference type="SAM" id="Coils"/>
    </source>
</evidence>
<keyword evidence="3" id="KW-1185">Reference proteome</keyword>
<keyword evidence="1" id="KW-0175">Coiled coil</keyword>
<dbReference type="EMBL" id="CP002130">
    <property type="protein sequence ID" value="AEI88704.1"/>
    <property type="molecule type" value="Genomic_DNA"/>
</dbReference>
<dbReference type="HOGENOM" id="CLU_2246963_0_0_5"/>
<dbReference type="AlphaFoldDB" id="F7XVK5"/>
<dbReference type="Gene3D" id="1.20.5.340">
    <property type="match status" value="1"/>
</dbReference>
<accession>F7XVK5</accession>
<name>F7XVK5_MIDMI</name>
<feature type="coiled-coil region" evidence="1">
    <location>
        <begin position="14"/>
        <end position="69"/>
    </location>
</feature>